<dbReference type="SUPFAM" id="SSF46785">
    <property type="entry name" value="Winged helix' DNA-binding domain"/>
    <property type="match status" value="1"/>
</dbReference>
<dbReference type="InterPro" id="IPR011711">
    <property type="entry name" value="GntR_C"/>
</dbReference>
<dbReference type="Proteomes" id="UP001501079">
    <property type="component" value="Unassembled WGS sequence"/>
</dbReference>
<evidence type="ECO:0000256" key="1">
    <source>
        <dbReference type="ARBA" id="ARBA00023015"/>
    </source>
</evidence>
<feature type="domain" description="HTH gntR-type" evidence="4">
    <location>
        <begin position="3"/>
        <end position="73"/>
    </location>
</feature>
<dbReference type="RefSeq" id="WP_344756701.1">
    <property type="nucleotide sequence ID" value="NZ_BAABBW010000005.1"/>
</dbReference>
<gene>
    <name evidence="5" type="ORF">GCM10022287_34260</name>
</gene>
<dbReference type="SMART" id="SM00345">
    <property type="entry name" value="HTH_GNTR"/>
    <property type="match status" value="1"/>
</dbReference>
<name>A0ABP8A9R2_9MICO</name>
<dbReference type="InterPro" id="IPR036388">
    <property type="entry name" value="WH-like_DNA-bd_sf"/>
</dbReference>
<dbReference type="InterPro" id="IPR000524">
    <property type="entry name" value="Tscrpt_reg_HTH_GntR"/>
</dbReference>
<comment type="caution">
    <text evidence="5">The sequence shown here is derived from an EMBL/GenBank/DDBJ whole genome shotgun (WGS) entry which is preliminary data.</text>
</comment>
<dbReference type="PANTHER" id="PTHR43537:SF5">
    <property type="entry name" value="UXU OPERON TRANSCRIPTIONAL REGULATOR"/>
    <property type="match status" value="1"/>
</dbReference>
<dbReference type="Gene3D" id="1.10.10.10">
    <property type="entry name" value="Winged helix-like DNA-binding domain superfamily/Winged helix DNA-binding domain"/>
    <property type="match status" value="1"/>
</dbReference>
<dbReference type="InterPro" id="IPR036390">
    <property type="entry name" value="WH_DNA-bd_sf"/>
</dbReference>
<sequence length="236" mass="26287">MARARRVSRVDEVFPVLRDHARSLEVGQQMPTEFQIVEEFGVSRQTAREVLATLRAEGYIEIKHGRGAFVVDKTQSDRQRFQEWFRGNEFEIAELLEMRAAIEPFVAELAAERATDEEIAALRESVDAFEAVLLGHDVDAKVAADEAFHGVILAASRNSGLRVFYDSFIPSLRQYRAHVFSPPADPLLALPHHRAIFEAIAARNPAAASAAMRNHIDHSRLDVHRLASGDGHAAAE</sequence>
<evidence type="ECO:0000259" key="4">
    <source>
        <dbReference type="PROSITE" id="PS50949"/>
    </source>
</evidence>
<evidence type="ECO:0000256" key="3">
    <source>
        <dbReference type="ARBA" id="ARBA00023163"/>
    </source>
</evidence>
<dbReference type="PRINTS" id="PR00035">
    <property type="entry name" value="HTHGNTR"/>
</dbReference>
<organism evidence="5 6">
    <name type="scientific">Gryllotalpicola koreensis</name>
    <dbReference type="NCBI Taxonomy" id="993086"/>
    <lineage>
        <taxon>Bacteria</taxon>
        <taxon>Bacillati</taxon>
        <taxon>Actinomycetota</taxon>
        <taxon>Actinomycetes</taxon>
        <taxon>Micrococcales</taxon>
        <taxon>Microbacteriaceae</taxon>
        <taxon>Gryllotalpicola</taxon>
    </lineage>
</organism>
<protein>
    <submittedName>
        <fullName evidence="5">FadR/GntR family transcriptional regulator</fullName>
    </submittedName>
</protein>
<dbReference type="SUPFAM" id="SSF48008">
    <property type="entry name" value="GntR ligand-binding domain-like"/>
    <property type="match status" value="1"/>
</dbReference>
<keyword evidence="1" id="KW-0805">Transcription regulation</keyword>
<dbReference type="PROSITE" id="PS50949">
    <property type="entry name" value="HTH_GNTR"/>
    <property type="match status" value="1"/>
</dbReference>
<accession>A0ABP8A9R2</accession>
<reference evidence="6" key="1">
    <citation type="journal article" date="2019" name="Int. J. Syst. Evol. Microbiol.">
        <title>The Global Catalogue of Microorganisms (GCM) 10K type strain sequencing project: providing services to taxonomists for standard genome sequencing and annotation.</title>
        <authorList>
            <consortium name="The Broad Institute Genomics Platform"/>
            <consortium name="The Broad Institute Genome Sequencing Center for Infectious Disease"/>
            <person name="Wu L."/>
            <person name="Ma J."/>
        </authorList>
    </citation>
    <scope>NUCLEOTIDE SEQUENCE [LARGE SCALE GENOMIC DNA]</scope>
    <source>
        <strain evidence="6">JCM 17591</strain>
    </source>
</reference>
<keyword evidence="6" id="KW-1185">Reference proteome</keyword>
<evidence type="ECO:0000256" key="2">
    <source>
        <dbReference type="ARBA" id="ARBA00023125"/>
    </source>
</evidence>
<dbReference type="EMBL" id="BAABBW010000005">
    <property type="protein sequence ID" value="GAA4180428.1"/>
    <property type="molecule type" value="Genomic_DNA"/>
</dbReference>
<dbReference type="SMART" id="SM00895">
    <property type="entry name" value="FCD"/>
    <property type="match status" value="1"/>
</dbReference>
<evidence type="ECO:0000313" key="6">
    <source>
        <dbReference type="Proteomes" id="UP001501079"/>
    </source>
</evidence>
<dbReference type="Gene3D" id="1.20.120.530">
    <property type="entry name" value="GntR ligand-binding domain-like"/>
    <property type="match status" value="1"/>
</dbReference>
<keyword evidence="3" id="KW-0804">Transcription</keyword>
<keyword evidence="2" id="KW-0238">DNA-binding</keyword>
<dbReference type="Pfam" id="PF07729">
    <property type="entry name" value="FCD"/>
    <property type="match status" value="1"/>
</dbReference>
<dbReference type="CDD" id="cd07377">
    <property type="entry name" value="WHTH_GntR"/>
    <property type="match status" value="1"/>
</dbReference>
<dbReference type="PANTHER" id="PTHR43537">
    <property type="entry name" value="TRANSCRIPTIONAL REGULATOR, GNTR FAMILY"/>
    <property type="match status" value="1"/>
</dbReference>
<evidence type="ECO:0000313" key="5">
    <source>
        <dbReference type="EMBL" id="GAA4180428.1"/>
    </source>
</evidence>
<dbReference type="Pfam" id="PF00392">
    <property type="entry name" value="GntR"/>
    <property type="match status" value="1"/>
</dbReference>
<dbReference type="InterPro" id="IPR008920">
    <property type="entry name" value="TF_FadR/GntR_C"/>
</dbReference>
<proteinExistence type="predicted"/>